<dbReference type="Proteomes" id="UP000887578">
    <property type="component" value="Unplaced"/>
</dbReference>
<evidence type="ECO:0000313" key="3">
    <source>
        <dbReference type="WBParaSite" id="PDA_v2.g17329.t1"/>
    </source>
</evidence>
<reference evidence="3" key="1">
    <citation type="submission" date="2022-11" db="UniProtKB">
        <authorList>
            <consortium name="WormBaseParasite"/>
        </authorList>
    </citation>
    <scope>IDENTIFICATION</scope>
</reference>
<proteinExistence type="predicted"/>
<sequence length="292" mass="33808">MMEMIKAFVQEELRVMRTNNKAIVDDLKKIMQKDYVTLNDYQTLEKKVNDTDIGLANINTKVFNEFDDYKAKVNNLEQIVEPYDGRPDINFDSWSKRLSDVLGARLPTLTDEQKIAQLQVYLTGRARDKFDEIDKNTVTTFKDVLEALKKLCQTTTGRSMASAKLSIMNPKQSHEELNVFIDRFEKTAKQATAGLEEPVVKQKMLEEFLLKLDSDLAFYVRDKEPADYETAVEHARKIDVLLKLKKMRATENEKHKMNDLEELADRLAERMRLYGPGRNPQSSDGWSKQQSK</sequence>
<protein>
    <submittedName>
        <fullName evidence="3">Uncharacterized protein</fullName>
    </submittedName>
</protein>
<evidence type="ECO:0000256" key="1">
    <source>
        <dbReference type="SAM" id="MobiDB-lite"/>
    </source>
</evidence>
<organism evidence="2 3">
    <name type="scientific">Panagrolaimus davidi</name>
    <dbReference type="NCBI Taxonomy" id="227884"/>
    <lineage>
        <taxon>Eukaryota</taxon>
        <taxon>Metazoa</taxon>
        <taxon>Ecdysozoa</taxon>
        <taxon>Nematoda</taxon>
        <taxon>Chromadorea</taxon>
        <taxon>Rhabditida</taxon>
        <taxon>Tylenchina</taxon>
        <taxon>Panagrolaimomorpha</taxon>
        <taxon>Panagrolaimoidea</taxon>
        <taxon>Panagrolaimidae</taxon>
        <taxon>Panagrolaimus</taxon>
    </lineage>
</organism>
<keyword evidence="2" id="KW-1185">Reference proteome</keyword>
<feature type="region of interest" description="Disordered" evidence="1">
    <location>
        <begin position="271"/>
        <end position="292"/>
    </location>
</feature>
<dbReference type="WBParaSite" id="PDA_v2.g17329.t1">
    <property type="protein sequence ID" value="PDA_v2.g17329.t1"/>
    <property type="gene ID" value="PDA_v2.g17329"/>
</dbReference>
<dbReference type="AlphaFoldDB" id="A0A914PGD3"/>
<name>A0A914PGD3_9BILA</name>
<feature type="compositionally biased region" description="Polar residues" evidence="1">
    <location>
        <begin position="279"/>
        <end position="292"/>
    </location>
</feature>
<evidence type="ECO:0000313" key="2">
    <source>
        <dbReference type="Proteomes" id="UP000887578"/>
    </source>
</evidence>
<accession>A0A914PGD3</accession>